<dbReference type="Proteomes" id="UP001159641">
    <property type="component" value="Unassembled WGS sequence"/>
</dbReference>
<name>A0AB34HJ99_ESCRO</name>
<proteinExistence type="predicted"/>
<evidence type="ECO:0000313" key="2">
    <source>
        <dbReference type="Proteomes" id="UP001159641"/>
    </source>
</evidence>
<dbReference type="EMBL" id="JAIQCJ010001308">
    <property type="protein sequence ID" value="KAJ8791197.1"/>
    <property type="molecule type" value="Genomic_DNA"/>
</dbReference>
<keyword evidence="2" id="KW-1185">Reference proteome</keyword>
<evidence type="ECO:0000313" key="1">
    <source>
        <dbReference type="EMBL" id="KAJ8791197.1"/>
    </source>
</evidence>
<organism evidence="1 2">
    <name type="scientific">Eschrichtius robustus</name>
    <name type="common">California gray whale</name>
    <name type="synonym">Eschrichtius gibbosus</name>
    <dbReference type="NCBI Taxonomy" id="9764"/>
    <lineage>
        <taxon>Eukaryota</taxon>
        <taxon>Metazoa</taxon>
        <taxon>Chordata</taxon>
        <taxon>Craniata</taxon>
        <taxon>Vertebrata</taxon>
        <taxon>Euteleostomi</taxon>
        <taxon>Mammalia</taxon>
        <taxon>Eutheria</taxon>
        <taxon>Laurasiatheria</taxon>
        <taxon>Artiodactyla</taxon>
        <taxon>Whippomorpha</taxon>
        <taxon>Cetacea</taxon>
        <taxon>Mysticeti</taxon>
        <taxon>Eschrichtiidae</taxon>
        <taxon>Eschrichtius</taxon>
    </lineage>
</organism>
<reference evidence="1 2" key="1">
    <citation type="submission" date="2022-11" db="EMBL/GenBank/DDBJ databases">
        <title>Whole genome sequence of Eschrichtius robustus ER-17-0199.</title>
        <authorList>
            <person name="Bruniche-Olsen A."/>
            <person name="Black A.N."/>
            <person name="Fields C.J."/>
            <person name="Walden K."/>
            <person name="Dewoody J.A."/>
        </authorList>
    </citation>
    <scope>NUCLEOTIDE SEQUENCE [LARGE SCALE GENOMIC DNA]</scope>
    <source>
        <strain evidence="1">ER-17-0199</strain>
        <tissue evidence="1">Blubber</tissue>
    </source>
</reference>
<dbReference type="AlphaFoldDB" id="A0AB34HJ99"/>
<sequence length="89" mass="9298">MLEAPGEKGVIEKKVGFYRDCGGRRRQPRSTSGCAVAHVCAGPEDAPAAGFERRAELRPAVWSAPGGPASSWEPVGEAAPAASMAYLWG</sequence>
<comment type="caution">
    <text evidence="1">The sequence shown here is derived from an EMBL/GenBank/DDBJ whole genome shotgun (WGS) entry which is preliminary data.</text>
</comment>
<gene>
    <name evidence="1" type="ORF">J1605_020760</name>
</gene>
<protein>
    <submittedName>
        <fullName evidence="1">Uncharacterized protein</fullName>
    </submittedName>
</protein>
<accession>A0AB34HJ99</accession>